<dbReference type="Gene3D" id="2.40.50.140">
    <property type="entry name" value="Nucleic acid-binding proteins"/>
    <property type="match status" value="1"/>
</dbReference>
<comment type="similarity">
    <text evidence="2">Belongs to the RNase E/G family.</text>
</comment>
<reference evidence="9" key="1">
    <citation type="journal article" date="2018" name="Genome Biol. Evol.">
        <title>Mitochondrial and Plastid Genomes from Coralline Red Algae Provide Insights into the Incongruent Evolutionary Histories of Organelles.</title>
        <authorList>
            <person name="Lee J."/>
            <person name="Song H.J."/>
            <person name="In Park S."/>
            <person name="Lee Y.M."/>
            <person name="Jeong S.Y."/>
            <person name="Oh Cho T."/>
            <person name="Kim J.H."/>
            <person name="Choi H.G."/>
            <person name="Choi C.G."/>
            <person name="Nelson W.A."/>
            <person name="Fredericq S."/>
            <person name="Bhattacharya D."/>
            <person name="Su Yoon H."/>
        </authorList>
    </citation>
    <scope>NUCLEOTIDE SEQUENCE</scope>
</reference>
<evidence type="ECO:0000256" key="3">
    <source>
        <dbReference type="ARBA" id="ARBA00022723"/>
    </source>
</evidence>
<evidence type="ECO:0000256" key="2">
    <source>
        <dbReference type="ARBA" id="ARBA00005522"/>
    </source>
</evidence>
<dbReference type="EMBL" id="MH281630">
    <property type="protein sequence ID" value="AYR06553.1"/>
    <property type="molecule type" value="Genomic_DNA"/>
</dbReference>
<dbReference type="SMART" id="SM00316">
    <property type="entry name" value="S1"/>
    <property type="match status" value="1"/>
</dbReference>
<evidence type="ECO:0000259" key="8">
    <source>
        <dbReference type="PROSITE" id="PS50126"/>
    </source>
</evidence>
<protein>
    <submittedName>
        <fullName evidence="9">Ribonuclease E</fullName>
    </submittedName>
</protein>
<dbReference type="GO" id="GO:0016787">
    <property type="term" value="F:hydrolase activity"/>
    <property type="evidence" value="ECO:0007669"/>
    <property type="project" value="UniProtKB-KW"/>
</dbReference>
<dbReference type="PANTHER" id="PTHR30001:SF0">
    <property type="entry name" value="RIBONUCLEASE G"/>
    <property type="match status" value="1"/>
</dbReference>
<dbReference type="InterPro" id="IPR004659">
    <property type="entry name" value="RNase_E/G"/>
</dbReference>
<evidence type="ECO:0000313" key="9">
    <source>
        <dbReference type="EMBL" id="AYR06553.1"/>
    </source>
</evidence>
<dbReference type="SUPFAM" id="SSF50249">
    <property type="entry name" value="Nucleic acid-binding proteins"/>
    <property type="match status" value="1"/>
</dbReference>
<evidence type="ECO:0000256" key="7">
    <source>
        <dbReference type="ARBA" id="ARBA00023436"/>
    </source>
</evidence>
<dbReference type="GO" id="GO:0006364">
    <property type="term" value="P:rRNA processing"/>
    <property type="evidence" value="ECO:0007669"/>
    <property type="project" value="TreeGrafter"/>
</dbReference>
<keyword evidence="3" id="KW-0479">Metal-binding</keyword>
<dbReference type="GO" id="GO:0004540">
    <property type="term" value="F:RNA nuclease activity"/>
    <property type="evidence" value="ECO:0007669"/>
    <property type="project" value="InterPro"/>
</dbReference>
<gene>
    <name evidence="9" type="primary">rne</name>
</gene>
<proteinExistence type="inferred from homology"/>
<dbReference type="NCBIfam" id="TIGR00757">
    <property type="entry name" value="RNaseEG"/>
    <property type="match status" value="1"/>
</dbReference>
<dbReference type="Pfam" id="PF10150">
    <property type="entry name" value="RNase_E_G"/>
    <property type="match status" value="1"/>
</dbReference>
<name>A0A3G3MI82_9FLOR</name>
<keyword evidence="5" id="KW-0460">Magnesium</keyword>
<dbReference type="InterPro" id="IPR012340">
    <property type="entry name" value="NA-bd_OB-fold"/>
</dbReference>
<dbReference type="InterPro" id="IPR019307">
    <property type="entry name" value="RNA-bd_AU-1/RNase_E/G"/>
</dbReference>
<keyword evidence="9" id="KW-0934">Plastid</keyword>
<dbReference type="CDD" id="cd04453">
    <property type="entry name" value="S1_RNase_E"/>
    <property type="match status" value="1"/>
</dbReference>
<dbReference type="GO" id="GO:0046872">
    <property type="term" value="F:metal ion binding"/>
    <property type="evidence" value="ECO:0007669"/>
    <property type="project" value="UniProtKB-KW"/>
</dbReference>
<keyword evidence="4" id="KW-0378">Hydrolase</keyword>
<dbReference type="AlphaFoldDB" id="A0A3G3MI82"/>
<organism evidence="9">
    <name type="scientific">Rhodogorgon sp</name>
    <dbReference type="NCBI Taxonomy" id="2485824"/>
    <lineage>
        <taxon>Eukaryota</taxon>
        <taxon>Rhodophyta</taxon>
        <taxon>Florideophyceae</taxon>
        <taxon>Corallinophycidae</taxon>
        <taxon>Rhodogorgonales</taxon>
        <taxon>Rhodogorgonaceae</taxon>
        <taxon>Rhodogorgon</taxon>
    </lineage>
</organism>
<sequence>MIHKIVISRFNNIAAVLHNNKTQEIITLSDGYQVNDIYLGSVHRIFTGINAAFVDLGYYRKSGFIHINDIKSLKRSRNANQITDILSVNQLLLVQVIKEPTLNKGPRLTANINLFGRYTVLMPFCNTICVSRKIHDENERSHLHALAILIKPATMGVIIRSSAVGVNEEILLEDFRLLKQQWYFIQKLAISVNYPSLLYKDEDLIKKIIRDFYRDDIQKIIVDSEDGLRQVHYFLEKWKGITSLNNIKVQLFAKPEYLLEQFSINSTILAALKPKVNLSLGGYIFIETYEALTVIDVNSGSFNKTDNSKETVLRTNCYAATEIAYQLKVRNINGVIIVDFIDMQSHRDQLQLLEHFNKVLSLDNAKPKIIQLSELGLVELTRRRRARSLYELFNHRNIDYFSTNWSRKIVIDRSDLQKSSIIHKNINSLFFSKIFAMGIPITKNNAAYKNGIKVNRYHLVKFLRPRYSFVVPLIVYSEIIDISIQDRN</sequence>
<comment type="function">
    <text evidence="7">Involved in intercistronic processing of primary transcripts from chloroplast operons. The endonucleolytic activity of the enzyme depends on the number of phosphates at the 5' end, is inhibited by structured RNA, and preferentially cleaves A/U-rich sequences.</text>
</comment>
<comment type="cofactor">
    <cofactor evidence="1">
        <name>Mg(2+)</name>
        <dbReference type="ChEBI" id="CHEBI:18420"/>
    </cofactor>
</comment>
<evidence type="ECO:0000256" key="5">
    <source>
        <dbReference type="ARBA" id="ARBA00022842"/>
    </source>
</evidence>
<evidence type="ECO:0000256" key="6">
    <source>
        <dbReference type="ARBA" id="ARBA00022884"/>
    </source>
</evidence>
<dbReference type="GO" id="GO:0003723">
    <property type="term" value="F:RNA binding"/>
    <property type="evidence" value="ECO:0007669"/>
    <property type="project" value="UniProtKB-KW"/>
</dbReference>
<feature type="domain" description="S1 motif" evidence="8">
    <location>
        <begin position="35"/>
        <end position="111"/>
    </location>
</feature>
<evidence type="ECO:0000256" key="4">
    <source>
        <dbReference type="ARBA" id="ARBA00022801"/>
    </source>
</evidence>
<dbReference type="InterPro" id="IPR003029">
    <property type="entry name" value="S1_domain"/>
</dbReference>
<dbReference type="PANTHER" id="PTHR30001">
    <property type="entry name" value="RIBONUCLEASE"/>
    <property type="match status" value="1"/>
</dbReference>
<keyword evidence="6" id="KW-0694">RNA-binding</keyword>
<dbReference type="PROSITE" id="PS50126">
    <property type="entry name" value="S1"/>
    <property type="match status" value="1"/>
</dbReference>
<evidence type="ECO:0000256" key="1">
    <source>
        <dbReference type="ARBA" id="ARBA00001946"/>
    </source>
</evidence>
<geneLocation type="plastid" evidence="9"/>
<dbReference type="GO" id="GO:0005737">
    <property type="term" value="C:cytoplasm"/>
    <property type="evidence" value="ECO:0007669"/>
    <property type="project" value="TreeGrafter"/>
</dbReference>
<accession>A0A3G3MI82</accession>